<reference evidence="3 4" key="1">
    <citation type="submission" date="2018-03" db="EMBL/GenBank/DDBJ databases">
        <title>Whole genome sequencing of Histamine producing bacteria.</title>
        <authorList>
            <person name="Butler K."/>
        </authorList>
    </citation>
    <scope>NUCLEOTIDE SEQUENCE [LARGE SCALE GENOMIC DNA]</scope>
    <source>
        <strain evidence="3 4">DSM 19138</strain>
    </source>
</reference>
<dbReference type="EMBL" id="PYMB01000017">
    <property type="protein sequence ID" value="PSW09028.1"/>
    <property type="molecule type" value="Genomic_DNA"/>
</dbReference>
<protein>
    <recommendedName>
        <fullName evidence="2">DUF4124 domain-containing protein</fullName>
    </recommendedName>
</protein>
<evidence type="ECO:0000313" key="3">
    <source>
        <dbReference type="EMBL" id="PSW09028.1"/>
    </source>
</evidence>
<feature type="region of interest" description="Disordered" evidence="1">
    <location>
        <begin position="1"/>
        <end position="21"/>
    </location>
</feature>
<dbReference type="Pfam" id="PF17957">
    <property type="entry name" value="Big_7"/>
    <property type="match status" value="1"/>
</dbReference>
<gene>
    <name evidence="3" type="ORF">C9J01_21945</name>
</gene>
<accession>A0A2T3N7L9</accession>
<dbReference type="InterPro" id="IPR025392">
    <property type="entry name" value="DUF4124"/>
</dbReference>
<dbReference type="OrthoDB" id="7062774at2"/>
<dbReference type="AlphaFoldDB" id="A0A2T3N7L9"/>
<feature type="region of interest" description="Disordered" evidence="1">
    <location>
        <begin position="83"/>
        <end position="116"/>
    </location>
</feature>
<dbReference type="Proteomes" id="UP000241346">
    <property type="component" value="Unassembled WGS sequence"/>
</dbReference>
<feature type="domain" description="DUF4124" evidence="2">
    <location>
        <begin position="37"/>
        <end position="87"/>
    </location>
</feature>
<evidence type="ECO:0000256" key="1">
    <source>
        <dbReference type="SAM" id="MobiDB-lite"/>
    </source>
</evidence>
<name>A0A2T3N7L9_9GAMM</name>
<sequence>MILSTQADAVENTQNTHNPEDTMYRLPHVLAAMIVALAALPTTTPASEIYTWQDEDGTTHFSDKPYPGAERLDIQLPAPATPLLTEEEPTPAGLSAIGDQLSDEPALPSPSIQIDSPADQQTIRDNQGNMTIIASANRKLSQGHSAQLRLNGEVYGRSQAQLTWHLTNIDRGSQTLQVELLKHGKVIASSKEMTVFLHRARINQRPAPLPVPK</sequence>
<proteinExistence type="predicted"/>
<dbReference type="Pfam" id="PF13511">
    <property type="entry name" value="DUF4124"/>
    <property type="match status" value="1"/>
</dbReference>
<evidence type="ECO:0000259" key="2">
    <source>
        <dbReference type="Pfam" id="PF13511"/>
    </source>
</evidence>
<feature type="compositionally biased region" description="Polar residues" evidence="1">
    <location>
        <begin position="1"/>
        <end position="17"/>
    </location>
</feature>
<comment type="caution">
    <text evidence="3">The sequence shown here is derived from an EMBL/GenBank/DDBJ whole genome shotgun (WGS) entry which is preliminary data.</text>
</comment>
<dbReference type="RefSeq" id="WP_146157108.1">
    <property type="nucleotide sequence ID" value="NZ_PYMB01000017.1"/>
</dbReference>
<organism evidence="3 4">
    <name type="scientific">Photobacterium rosenbergii</name>
    <dbReference type="NCBI Taxonomy" id="294936"/>
    <lineage>
        <taxon>Bacteria</taxon>
        <taxon>Pseudomonadati</taxon>
        <taxon>Pseudomonadota</taxon>
        <taxon>Gammaproteobacteria</taxon>
        <taxon>Vibrionales</taxon>
        <taxon>Vibrionaceae</taxon>
        <taxon>Photobacterium</taxon>
    </lineage>
</organism>
<evidence type="ECO:0000313" key="4">
    <source>
        <dbReference type="Proteomes" id="UP000241346"/>
    </source>
</evidence>